<evidence type="ECO:0000313" key="4">
    <source>
        <dbReference type="EMBL" id="KKN37706.1"/>
    </source>
</evidence>
<gene>
    <name evidence="4" type="ORF">LCGC14_0760710</name>
</gene>
<dbReference type="GO" id="GO:0005524">
    <property type="term" value="F:ATP binding"/>
    <property type="evidence" value="ECO:0007669"/>
    <property type="project" value="InterPro"/>
</dbReference>
<comment type="caution">
    <text evidence="4">The sequence shown here is derived from an EMBL/GenBank/DDBJ whole genome shotgun (WGS) entry which is preliminary data.</text>
</comment>
<dbReference type="PANTHER" id="PTHR45752:SF196">
    <property type="entry name" value="GH17740P"/>
    <property type="match status" value="1"/>
</dbReference>
<proteinExistence type="predicted"/>
<dbReference type="EMBL" id="LAZR01001876">
    <property type="protein sequence ID" value="KKN37706.1"/>
    <property type="molecule type" value="Genomic_DNA"/>
</dbReference>
<protein>
    <recommendedName>
        <fullName evidence="3">ATPase AAA-type core domain-containing protein</fullName>
    </recommendedName>
</protein>
<accession>A0A0F9SL67</accession>
<keyword evidence="2" id="KW-0677">Repeat</keyword>
<sequence length="1679" mass="196625">MIQKEAKITILFIGANYNNQKVIRTEKEFRKIKETISHLPYKNLINVVESFATKRHEITTKIIENKPQIIHFSGHGSLNTGPLFEDDGEIINALDLQIDLVDKLKKYADFVKVIIFNVCESSIIADKTSKFIDFTIGTDETTDDDCAIAFAKGFYKNWGNKDEIRNSISTGNEKYASKHFKKNKERPQPYHPYNREGIKNVYLESLLGKTYWENFLTNFNPNLRRYVGCALKLAATLNQENIEEFITLFNLFLEEFLKLKVNKKIVEEIIQKTKVLSNKIIFQITDGLIDSSKKEFIEEEGIFTELTQVLELIQVFYESNPEYCLSIFNDLILKKDIDWNKQIHILLENANKALFFYRAFNQNEIYKFPNVKLLNYCKQLLDLTDLASQYGYRYEKDLFEKDPDLVIKFKDFFNKMEDLQSRERIFLLLGHMGLGKTWNASFIAYEYIKKNIPVFFFSLGGSFQTKFNNILGGFLQEGEEQKISEFFKDEEGEDRRILIIFDGFDELPPFEREDFIGNICNYIKDRENSNHLMILLTSRLVDWINTPSVNKNARKYREFIYQNKFSQIFDDITIHTGASYILKDIKDEERLIQINQKYQIDYAKINDIQIRKLLTKPFIIRIISKTNLNLYDSKFDPKNDAWFSIFAKSETEDTILKRMGITDEVEGIFQELICEIADPYSPILEDDLKDFIEKFKLNWNVIFSSGIIHRKKKNLQYEYLFKKEYQGFIERYITDLNAYFHQNLISKADAKCLEKIENNLREQQINLILKNITDREELQRDKGYACDINGRVIGLYLKGLNLKYVPLGVVKLIGLQVLNLQNNDIEKIPDSIGRLHNLKNLNLKVNKIIKLPDTLNNLKNLNRLNIQGNKIESIDLEGFDWQLQFLNISDNNKYKGLNQKDKIHSIDFVSNSLNLIDDEVEGYKIKDAVVFDYLVQLIHSGHISSFKIQQIKNHRIRSMTINNPNELKKIFWSLEELECLELVNRSIKFEENTTIRSLRIIDTFGQKNKTSLELDESIYKLECLETLYIEGFHELVLPESLKSCSKLKQIIIFSEYTSILPPILLELVNFPNIIISTRIGLNEINKLTKNFNLNHPQMVIRLAKSSAIPNLILNSHIQKLCLVHDIKFPQEITFKGILKKVLVTSGNNLSTKFLSDSDFWNNSEEGNLYLGFIKTGCLLPDLINNFETLNYLRIDHTSLPQLPNWVLKSPKIKKLLITIDDLPTLLENFHDVSNEGIFLIKAKNIQKIPDIPVKMENLTHFVINQPNLNVLPEFIGQLTQIRRLKITQNQLNELNKTFGLKKNKLYFKFRVNPGCRLPESIGNLKNLVKLRINLESLKNIPDSFGNLTQIKQLYISSELLNKTDLEKFRKKEYYFEIRTLPACYLPESLANLKNLTHLQIEKLDLNIPFDFIKSLTNLTYLRIITPGLNEFPDFIEFLPKIKHVDICSKQIPLLKSEIWEEDNIGRFELTIHNQGINQQRRVREIPFKLKYFTNVTHIRISGTRIIDFTPKNFDLRNLTHFRLEDSLKIPDYIRHLNNVPLIELDARNISSIPQSFREFSHIKQLVITPSVIPFSNHFWSNKIIKSLRIQVSSSHNFSNFIKDYKNLTGIWLELPRINILPKDFGDFIDRFKELRIYTKSEIKESFTDFLDNLDRNIFILKLHPMSNIPDSLKKYVIQN</sequence>
<dbReference type="SMART" id="SM00369">
    <property type="entry name" value="LRR_TYP"/>
    <property type="match status" value="3"/>
</dbReference>
<keyword evidence="1" id="KW-0433">Leucine-rich repeat</keyword>
<dbReference type="Pfam" id="PF00004">
    <property type="entry name" value="AAA"/>
    <property type="match status" value="1"/>
</dbReference>
<feature type="domain" description="ATPase AAA-type core" evidence="3">
    <location>
        <begin position="427"/>
        <end position="548"/>
    </location>
</feature>
<dbReference type="InterPro" id="IPR027417">
    <property type="entry name" value="P-loop_NTPase"/>
</dbReference>
<name>A0A0F9SL67_9ZZZZ</name>
<organism evidence="4">
    <name type="scientific">marine sediment metagenome</name>
    <dbReference type="NCBI Taxonomy" id="412755"/>
    <lineage>
        <taxon>unclassified sequences</taxon>
        <taxon>metagenomes</taxon>
        <taxon>ecological metagenomes</taxon>
    </lineage>
</organism>
<dbReference type="InterPro" id="IPR003591">
    <property type="entry name" value="Leu-rich_rpt_typical-subtyp"/>
</dbReference>
<dbReference type="GO" id="GO:0016887">
    <property type="term" value="F:ATP hydrolysis activity"/>
    <property type="evidence" value="ECO:0007669"/>
    <property type="project" value="InterPro"/>
</dbReference>
<reference evidence="4" key="1">
    <citation type="journal article" date="2015" name="Nature">
        <title>Complex archaea that bridge the gap between prokaryotes and eukaryotes.</title>
        <authorList>
            <person name="Spang A."/>
            <person name="Saw J.H."/>
            <person name="Jorgensen S.L."/>
            <person name="Zaremba-Niedzwiedzka K."/>
            <person name="Martijn J."/>
            <person name="Lind A.E."/>
            <person name="van Eijk R."/>
            <person name="Schleper C."/>
            <person name="Guy L."/>
            <person name="Ettema T.J."/>
        </authorList>
    </citation>
    <scope>NUCLEOTIDE SEQUENCE</scope>
</reference>
<evidence type="ECO:0000256" key="2">
    <source>
        <dbReference type="ARBA" id="ARBA00022737"/>
    </source>
</evidence>
<dbReference type="PANTHER" id="PTHR45752">
    <property type="entry name" value="LEUCINE-RICH REPEAT-CONTAINING"/>
    <property type="match status" value="1"/>
</dbReference>
<dbReference type="Gene3D" id="3.80.10.10">
    <property type="entry name" value="Ribonuclease Inhibitor"/>
    <property type="match status" value="3"/>
</dbReference>
<evidence type="ECO:0000256" key="1">
    <source>
        <dbReference type="ARBA" id="ARBA00022614"/>
    </source>
</evidence>
<dbReference type="Gene3D" id="3.40.50.300">
    <property type="entry name" value="P-loop containing nucleotide triphosphate hydrolases"/>
    <property type="match status" value="1"/>
</dbReference>
<dbReference type="Pfam" id="PF13855">
    <property type="entry name" value="LRR_8"/>
    <property type="match status" value="1"/>
</dbReference>
<evidence type="ECO:0000259" key="3">
    <source>
        <dbReference type="Pfam" id="PF00004"/>
    </source>
</evidence>
<dbReference type="PROSITE" id="PS51450">
    <property type="entry name" value="LRR"/>
    <property type="match status" value="2"/>
</dbReference>
<dbReference type="InterPro" id="IPR003959">
    <property type="entry name" value="ATPase_AAA_core"/>
</dbReference>
<dbReference type="InterPro" id="IPR050715">
    <property type="entry name" value="LRR-SigEffector_domain"/>
</dbReference>
<dbReference type="SUPFAM" id="SSF52058">
    <property type="entry name" value="L domain-like"/>
    <property type="match status" value="2"/>
</dbReference>
<dbReference type="SUPFAM" id="SSF52540">
    <property type="entry name" value="P-loop containing nucleoside triphosphate hydrolases"/>
    <property type="match status" value="1"/>
</dbReference>
<dbReference type="InterPro" id="IPR032675">
    <property type="entry name" value="LRR_dom_sf"/>
</dbReference>
<dbReference type="InterPro" id="IPR001611">
    <property type="entry name" value="Leu-rich_rpt"/>
</dbReference>